<evidence type="ECO:0000256" key="1">
    <source>
        <dbReference type="ARBA" id="ARBA00005495"/>
    </source>
</evidence>
<dbReference type="PANTHER" id="PTHR33337:SF40">
    <property type="entry name" value="CENP-V_GFA DOMAIN-CONTAINING PROTEIN-RELATED"/>
    <property type="match status" value="1"/>
</dbReference>
<dbReference type="OrthoDB" id="9807246at2"/>
<dbReference type="InterPro" id="IPR011057">
    <property type="entry name" value="Mss4-like_sf"/>
</dbReference>
<keyword evidence="7" id="KW-1185">Reference proteome</keyword>
<dbReference type="Pfam" id="PF04828">
    <property type="entry name" value="GFA"/>
    <property type="match status" value="1"/>
</dbReference>
<dbReference type="GO" id="GO:0016846">
    <property type="term" value="F:carbon-sulfur lyase activity"/>
    <property type="evidence" value="ECO:0007669"/>
    <property type="project" value="InterPro"/>
</dbReference>
<proteinExistence type="inferred from homology"/>
<comment type="caution">
    <text evidence="6">The sequence shown here is derived from an EMBL/GenBank/DDBJ whole genome shotgun (WGS) entry which is preliminary data.</text>
</comment>
<evidence type="ECO:0000313" key="7">
    <source>
        <dbReference type="Proteomes" id="UP000239480"/>
    </source>
</evidence>
<dbReference type="Proteomes" id="UP000239480">
    <property type="component" value="Unassembled WGS sequence"/>
</dbReference>
<accession>A0A2T0RII3</accession>
<dbReference type="AlphaFoldDB" id="A0A2T0RII3"/>
<keyword evidence="3" id="KW-0862">Zinc</keyword>
<comment type="similarity">
    <text evidence="1">Belongs to the Gfa family.</text>
</comment>
<evidence type="ECO:0000256" key="4">
    <source>
        <dbReference type="ARBA" id="ARBA00023239"/>
    </source>
</evidence>
<protein>
    <recommendedName>
        <fullName evidence="5">CENP-V/GFA domain-containing protein</fullName>
    </recommendedName>
</protein>
<feature type="domain" description="CENP-V/GFA" evidence="5">
    <location>
        <begin position="6"/>
        <end position="118"/>
    </location>
</feature>
<dbReference type="RefSeq" id="WP_106207275.1">
    <property type="nucleotide sequence ID" value="NZ_PVTD01000011.1"/>
</dbReference>
<sequence length="127" mass="13668">MSGDALRGSRLCGAASFAVRGKVEGPGICHCSQCRKQSGHVWASAFAPASRVEITGEVRWFASSDTARRGVCPHCGSFLFWRHTAEDTISFSLGVLDGPTGLTLEKHIFARDKGDYYEIADGLSQST</sequence>
<dbReference type="InterPro" id="IPR006913">
    <property type="entry name" value="CENP-V/GFA"/>
</dbReference>
<reference evidence="6 7" key="1">
    <citation type="submission" date="2018-03" db="EMBL/GenBank/DDBJ databases">
        <title>Genomic Encyclopedia of Archaeal and Bacterial Type Strains, Phase II (KMG-II): from individual species to whole genera.</title>
        <authorList>
            <person name="Goeker M."/>
        </authorList>
    </citation>
    <scope>NUCLEOTIDE SEQUENCE [LARGE SCALE GENOMIC DNA]</scope>
    <source>
        <strain evidence="6 7">DSM 29328</strain>
    </source>
</reference>
<evidence type="ECO:0000256" key="2">
    <source>
        <dbReference type="ARBA" id="ARBA00022723"/>
    </source>
</evidence>
<evidence type="ECO:0000259" key="5">
    <source>
        <dbReference type="PROSITE" id="PS51891"/>
    </source>
</evidence>
<keyword evidence="4" id="KW-0456">Lyase</keyword>
<organism evidence="6 7">
    <name type="scientific">Aliiruegeria haliotis</name>
    <dbReference type="NCBI Taxonomy" id="1280846"/>
    <lineage>
        <taxon>Bacteria</taxon>
        <taxon>Pseudomonadati</taxon>
        <taxon>Pseudomonadota</taxon>
        <taxon>Alphaproteobacteria</taxon>
        <taxon>Rhodobacterales</taxon>
        <taxon>Roseobacteraceae</taxon>
        <taxon>Aliiruegeria</taxon>
    </lineage>
</organism>
<dbReference type="SUPFAM" id="SSF51316">
    <property type="entry name" value="Mss4-like"/>
    <property type="match status" value="1"/>
</dbReference>
<evidence type="ECO:0000256" key="3">
    <source>
        <dbReference type="ARBA" id="ARBA00022833"/>
    </source>
</evidence>
<name>A0A2T0RII3_9RHOB</name>
<dbReference type="Gene3D" id="3.90.1590.10">
    <property type="entry name" value="glutathione-dependent formaldehyde- activating enzyme (gfa)"/>
    <property type="match status" value="1"/>
</dbReference>
<gene>
    <name evidence="6" type="ORF">CLV78_11164</name>
</gene>
<keyword evidence="2" id="KW-0479">Metal-binding</keyword>
<dbReference type="GO" id="GO:0046872">
    <property type="term" value="F:metal ion binding"/>
    <property type="evidence" value="ECO:0007669"/>
    <property type="project" value="UniProtKB-KW"/>
</dbReference>
<evidence type="ECO:0000313" key="6">
    <source>
        <dbReference type="EMBL" id="PRY20910.1"/>
    </source>
</evidence>
<dbReference type="PANTHER" id="PTHR33337">
    <property type="entry name" value="GFA DOMAIN-CONTAINING PROTEIN"/>
    <property type="match status" value="1"/>
</dbReference>
<dbReference type="EMBL" id="PVTD01000011">
    <property type="protein sequence ID" value="PRY20910.1"/>
    <property type="molecule type" value="Genomic_DNA"/>
</dbReference>
<dbReference type="PROSITE" id="PS51891">
    <property type="entry name" value="CENP_V_GFA"/>
    <property type="match status" value="1"/>
</dbReference>